<sequence length="286" mass="32403">MRPLTQYKQVQKYSSAKHKLFDAYKTWFLAMLTTCSAALAFFPECTKCRWAALAALLILPAMLAVLFYRPKLPEQQYRNNFKIKVISGDILKQNGNCVIGFTNTFDTDTVHRIISNESLQGQFQNRIYQNDVSRLDDDLSKVLNKLEPVDTIAKKGKRKVYPLGTVVPIRKEGGGFWYCLAYTKMNEENVATAKLSELRHALDLLWEEILATSNGEPVSLPLIGLGNARTPSMSAELSLHLVAFSYYIRSRESVVCESLNIIINEETIENIDLTKFQSFLSSLNTL</sequence>
<protein>
    <recommendedName>
        <fullName evidence="2">Thoeris protein ThsA Macro domain-containing protein</fullName>
    </recommendedName>
</protein>
<dbReference type="eggNOG" id="COG3629">
    <property type="taxonomic scope" value="Bacteria"/>
</dbReference>
<dbReference type="InterPro" id="IPR045535">
    <property type="entry name" value="ThsA_Macro"/>
</dbReference>
<accession>F2UXD9</accession>
<dbReference type="InterPro" id="IPR043472">
    <property type="entry name" value="Macro_dom-like"/>
</dbReference>
<feature type="transmembrane region" description="Helical" evidence="1">
    <location>
        <begin position="21"/>
        <end position="43"/>
    </location>
</feature>
<keyword evidence="1" id="KW-0812">Transmembrane</keyword>
<dbReference type="HOGENOM" id="CLU_081515_0_0_11"/>
<dbReference type="AlphaFoldDB" id="F2UXD9"/>
<evidence type="ECO:0000313" key="3">
    <source>
        <dbReference type="EMBL" id="EGE38623.2"/>
    </source>
</evidence>
<feature type="domain" description="Thoeris protein ThsA Macro" evidence="2">
    <location>
        <begin position="83"/>
        <end position="264"/>
    </location>
</feature>
<evidence type="ECO:0000256" key="1">
    <source>
        <dbReference type="SAM" id="Phobius"/>
    </source>
</evidence>
<reference evidence="3 4" key="2">
    <citation type="submission" date="2011-10" db="EMBL/GenBank/DDBJ databases">
        <title>The Genome Sequence of Actinomyces viscosus C505.</title>
        <authorList>
            <consortium name="The Broad Institute Genome Sequencing Platform"/>
            <consortium name="The Broad Institute Genome Sequencing Center for Infectious Disease"/>
            <person name="Earl A."/>
            <person name="Ward D."/>
            <person name="Feldgarden M."/>
            <person name="Gevers D."/>
            <person name="Sibley C.D."/>
            <person name="Field T.R."/>
            <person name="Grinwis M."/>
            <person name="Eshaghurshan C.S."/>
            <person name="Surette M.G."/>
            <person name="Young S.K."/>
            <person name="Zeng Q."/>
            <person name="Gargeya S."/>
            <person name="Fitzgerald M."/>
            <person name="Haas B."/>
            <person name="Abouelleil A."/>
            <person name="Alvarado L."/>
            <person name="Arachchi H.M."/>
            <person name="Berlin A."/>
            <person name="Brown A."/>
            <person name="Chapman S.B."/>
            <person name="Chen Z."/>
            <person name="Dunbar C."/>
            <person name="Freedman E."/>
            <person name="Gearin G."/>
            <person name="Goldberg J."/>
            <person name="Griggs A."/>
            <person name="Gujja S."/>
            <person name="Heiman D."/>
            <person name="Howarth C."/>
            <person name="Larson L."/>
            <person name="Lui A."/>
            <person name="MacDonald P.J.P."/>
            <person name="Montmayeur A."/>
            <person name="Murphy C."/>
            <person name="Neiman D."/>
            <person name="Pearson M."/>
            <person name="Priest M."/>
            <person name="Roberts A."/>
            <person name="Saif S."/>
            <person name="Shea T."/>
            <person name="Shenoy N."/>
            <person name="Sisk P."/>
            <person name="Stolte C."/>
            <person name="Sykes S."/>
            <person name="Wortman J."/>
            <person name="Nusbaum C."/>
            <person name="Birren B."/>
        </authorList>
    </citation>
    <scope>NUCLEOTIDE SEQUENCE [LARGE SCALE GENOMIC DNA]</scope>
    <source>
        <strain evidence="3 4">C505</strain>
    </source>
</reference>
<keyword evidence="1" id="KW-0472">Membrane</keyword>
<reference evidence="4" key="1">
    <citation type="submission" date="2010-02" db="EMBL/GenBank/DDBJ databases">
        <title>The Genome Sequence of Prevotella oris strain C735.</title>
        <authorList>
            <consortium name="The Broad Institute Genome Sequencing Platform"/>
            <person name="Ward D."/>
            <person name="Feldgarden M."/>
            <person name="Earl A."/>
            <person name="Young S.K."/>
            <person name="Zeng Q."/>
            <person name="Koehrsen M."/>
            <person name="Alvarado L."/>
            <person name="Berlin A."/>
            <person name="Bochicchio J."/>
            <person name="Borenstein D."/>
            <person name="Chapman S.B."/>
            <person name="Chen Z."/>
            <person name="Engels R."/>
            <person name="Freedman E."/>
            <person name="Gellesch M."/>
            <person name="Goldberg J."/>
            <person name="Griggs A."/>
            <person name="Gujja S."/>
            <person name="Heilman E."/>
            <person name="Heiman D."/>
            <person name="Hepburn T."/>
            <person name="Howarth C."/>
            <person name="Jen D."/>
            <person name="Larson L."/>
            <person name="Mehta T."/>
            <person name="Park D."/>
            <person name="Pearson M."/>
            <person name="Roberts A."/>
            <person name="Saif S."/>
            <person name="Shea T."/>
            <person name="Shenoy N."/>
            <person name="Sisk P."/>
            <person name="Stolte C."/>
            <person name="Sykes S."/>
            <person name="Thomson T."/>
            <person name="Walk T."/>
            <person name="White J."/>
            <person name="Yandava C."/>
            <person name="Sibley C.D."/>
            <person name="Field T.R."/>
            <person name="Grinwis M."/>
            <person name="Eshaghurshan C.S."/>
            <person name="Surette M.G."/>
            <person name="Haas B."/>
            <person name="Nusbaum C."/>
            <person name="Birren B."/>
        </authorList>
    </citation>
    <scope>NUCLEOTIDE SEQUENCE [LARGE SCALE GENOMIC DNA]</scope>
    <source>
        <strain evidence="4">C505</strain>
    </source>
</reference>
<organism evidence="3 4">
    <name type="scientific">Actinomyces viscosus C505</name>
    <dbReference type="NCBI Taxonomy" id="562973"/>
    <lineage>
        <taxon>Bacteria</taxon>
        <taxon>Bacillati</taxon>
        <taxon>Actinomycetota</taxon>
        <taxon>Actinomycetes</taxon>
        <taxon>Actinomycetales</taxon>
        <taxon>Actinomycetaceae</taxon>
        <taxon>Actinomyces</taxon>
    </lineage>
</organism>
<dbReference type="Gene3D" id="3.40.220.10">
    <property type="entry name" value="Leucine Aminopeptidase, subunit E, domain 1"/>
    <property type="match status" value="1"/>
</dbReference>
<proteinExistence type="predicted"/>
<dbReference type="EMBL" id="ACRE02000083">
    <property type="protein sequence ID" value="EGE38623.2"/>
    <property type="molecule type" value="Genomic_DNA"/>
</dbReference>
<name>F2UXD9_ACTVI</name>
<keyword evidence="1" id="KW-1133">Transmembrane helix</keyword>
<evidence type="ECO:0000259" key="2">
    <source>
        <dbReference type="Pfam" id="PF20016"/>
    </source>
</evidence>
<dbReference type="Pfam" id="PF20016">
    <property type="entry name" value="ThsA_Macro"/>
    <property type="match status" value="1"/>
</dbReference>
<gene>
    <name evidence="3" type="ORF">HMPREF0059_01485</name>
</gene>
<comment type="caution">
    <text evidence="3">The sequence shown here is derived from an EMBL/GenBank/DDBJ whole genome shotgun (WGS) entry which is preliminary data.</text>
</comment>
<feature type="transmembrane region" description="Helical" evidence="1">
    <location>
        <begin position="49"/>
        <end position="68"/>
    </location>
</feature>
<dbReference type="Proteomes" id="UP000004668">
    <property type="component" value="Unassembled WGS sequence"/>
</dbReference>
<evidence type="ECO:0000313" key="4">
    <source>
        <dbReference type="Proteomes" id="UP000004668"/>
    </source>
</evidence>